<evidence type="ECO:0000313" key="1">
    <source>
        <dbReference type="EMBL" id="GIY91820.1"/>
    </source>
</evidence>
<comment type="caution">
    <text evidence="1">The sequence shown here is derived from an EMBL/GenBank/DDBJ whole genome shotgun (WGS) entry which is preliminary data.</text>
</comment>
<sequence>MYWGFRARLQNQDSKLLLNLEKINATNTLNETGGAIHNFRLENSWEPRDKSELEIRGVDENGNSVSFPWLMQL</sequence>
<dbReference type="Proteomes" id="UP001054945">
    <property type="component" value="Unassembled WGS sequence"/>
</dbReference>
<name>A0AAV4XC97_CAEEX</name>
<keyword evidence="2" id="KW-1185">Reference proteome</keyword>
<gene>
    <name evidence="1" type="ORF">CEXT_285001</name>
</gene>
<dbReference type="AlphaFoldDB" id="A0AAV4XC97"/>
<protein>
    <submittedName>
        <fullName evidence="1">Uncharacterized protein</fullName>
    </submittedName>
</protein>
<reference evidence="1 2" key="1">
    <citation type="submission" date="2021-06" db="EMBL/GenBank/DDBJ databases">
        <title>Caerostris extrusa draft genome.</title>
        <authorList>
            <person name="Kono N."/>
            <person name="Arakawa K."/>
        </authorList>
    </citation>
    <scope>NUCLEOTIDE SEQUENCE [LARGE SCALE GENOMIC DNA]</scope>
</reference>
<evidence type="ECO:0000313" key="2">
    <source>
        <dbReference type="Proteomes" id="UP001054945"/>
    </source>
</evidence>
<proteinExistence type="predicted"/>
<accession>A0AAV4XC97</accession>
<organism evidence="1 2">
    <name type="scientific">Caerostris extrusa</name>
    <name type="common">Bark spider</name>
    <name type="synonym">Caerostris bankana</name>
    <dbReference type="NCBI Taxonomy" id="172846"/>
    <lineage>
        <taxon>Eukaryota</taxon>
        <taxon>Metazoa</taxon>
        <taxon>Ecdysozoa</taxon>
        <taxon>Arthropoda</taxon>
        <taxon>Chelicerata</taxon>
        <taxon>Arachnida</taxon>
        <taxon>Araneae</taxon>
        <taxon>Araneomorphae</taxon>
        <taxon>Entelegynae</taxon>
        <taxon>Araneoidea</taxon>
        <taxon>Araneidae</taxon>
        <taxon>Caerostris</taxon>
    </lineage>
</organism>
<dbReference type="EMBL" id="BPLR01000057">
    <property type="protein sequence ID" value="GIY91820.1"/>
    <property type="molecule type" value="Genomic_DNA"/>
</dbReference>